<reference evidence="3" key="1">
    <citation type="journal article" date="2019" name="Int. J. Syst. Evol. Microbiol.">
        <title>The Global Catalogue of Microorganisms (GCM) 10K type strain sequencing project: providing services to taxonomists for standard genome sequencing and annotation.</title>
        <authorList>
            <consortium name="The Broad Institute Genomics Platform"/>
            <consortium name="The Broad Institute Genome Sequencing Center for Infectious Disease"/>
            <person name="Wu L."/>
            <person name="Ma J."/>
        </authorList>
    </citation>
    <scope>NUCLEOTIDE SEQUENCE [LARGE SCALE GENOMIC DNA]</scope>
    <source>
        <strain evidence="3">JCM 17304</strain>
    </source>
</reference>
<dbReference type="EMBL" id="BAABDM010000002">
    <property type="protein sequence ID" value="GAA4094531.1"/>
    <property type="molecule type" value="Genomic_DNA"/>
</dbReference>
<proteinExistence type="predicted"/>
<gene>
    <name evidence="2" type="ORF">GCM10022414_18250</name>
</gene>
<organism evidence="2 3">
    <name type="scientific">Zhongshania borealis</name>
    <dbReference type="NCBI Taxonomy" id="889488"/>
    <lineage>
        <taxon>Bacteria</taxon>
        <taxon>Pseudomonadati</taxon>
        <taxon>Pseudomonadota</taxon>
        <taxon>Gammaproteobacteria</taxon>
        <taxon>Cellvibrionales</taxon>
        <taxon>Spongiibacteraceae</taxon>
        <taxon>Zhongshania</taxon>
    </lineage>
</organism>
<protein>
    <recommendedName>
        <fullName evidence="4">Lipoprotein</fullName>
    </recommendedName>
</protein>
<dbReference type="PROSITE" id="PS51257">
    <property type="entry name" value="PROKAR_LIPOPROTEIN"/>
    <property type="match status" value="1"/>
</dbReference>
<name>A0ABP7WQQ2_9GAMM</name>
<sequence length="328" mass="34390">MKKIIPLVLLSTFLFGCAGVGAKKQADPVLLSNAEVIAGKRQLLLGDFRVSFITFDKSSAKAESPMFSSDSGYARSTLRAKLAGVPDSVMQELTDAAYQDFVSKLKANGYSLADGSVLAANGEWQKLDMEASPKKITSSFKAITGGSQESATFAPSGNSLIKMSIGKMMPYQVYSAANELGMPIVNVNYTVHFVYFGSETDYKANAYTDIKGAEYSAEVSAGQGIQVVPGSGLDFIMGVTSTFSHPNAEIRIGAPVVVPGPFGRSNDATSGFQKAANTFSAVMGMVSGGASSAKDIDITADPDVFAANAKKALFEANQRLTSALAAAK</sequence>
<keyword evidence="1" id="KW-0732">Signal</keyword>
<dbReference type="Proteomes" id="UP001500392">
    <property type="component" value="Unassembled WGS sequence"/>
</dbReference>
<feature type="signal peptide" evidence="1">
    <location>
        <begin position="1"/>
        <end position="18"/>
    </location>
</feature>
<evidence type="ECO:0000313" key="2">
    <source>
        <dbReference type="EMBL" id="GAA4094531.1"/>
    </source>
</evidence>
<accession>A0ABP7WQQ2</accession>
<feature type="chain" id="PRO_5046414848" description="Lipoprotein" evidence="1">
    <location>
        <begin position="19"/>
        <end position="328"/>
    </location>
</feature>
<keyword evidence="3" id="KW-1185">Reference proteome</keyword>
<dbReference type="RefSeq" id="WP_344934928.1">
    <property type="nucleotide sequence ID" value="NZ_BAABDM010000002.1"/>
</dbReference>
<evidence type="ECO:0008006" key="4">
    <source>
        <dbReference type="Google" id="ProtNLM"/>
    </source>
</evidence>
<evidence type="ECO:0000256" key="1">
    <source>
        <dbReference type="SAM" id="SignalP"/>
    </source>
</evidence>
<comment type="caution">
    <text evidence="2">The sequence shown here is derived from an EMBL/GenBank/DDBJ whole genome shotgun (WGS) entry which is preliminary data.</text>
</comment>
<evidence type="ECO:0000313" key="3">
    <source>
        <dbReference type="Proteomes" id="UP001500392"/>
    </source>
</evidence>